<dbReference type="EMBL" id="AP012051">
    <property type="protein sequence ID" value="BAL81175.1"/>
    <property type="molecule type" value="Genomic_DNA"/>
</dbReference>
<evidence type="ECO:0000313" key="1">
    <source>
        <dbReference type="EMBL" id="BAL81175.1"/>
    </source>
</evidence>
<evidence type="ECO:0000313" key="2">
    <source>
        <dbReference type="Proteomes" id="UP000004793"/>
    </source>
</evidence>
<protein>
    <submittedName>
        <fullName evidence="1">Uncharacterized protein</fullName>
    </submittedName>
</protein>
<gene>
    <name evidence="1" type="ordered locus">CSE_10490</name>
</gene>
<dbReference type="KEGG" id="cex:CSE_10490"/>
<accession>A0A7U6GF07</accession>
<reference evidence="1 2" key="1">
    <citation type="submission" date="2011-01" db="EMBL/GenBank/DDBJ databases">
        <title>Whole genome sequence of Caldisericum exile AZM16c01.</title>
        <authorList>
            <person name="Narita-Yamada S."/>
            <person name="Kawakoshi A."/>
            <person name="Nakamura S."/>
            <person name="Sasagawa M."/>
            <person name="Fukada J."/>
            <person name="Sekine M."/>
            <person name="Kato Y."/>
            <person name="Fukai R."/>
            <person name="Sasaki K."/>
            <person name="Hanamaki A."/>
            <person name="Narita H."/>
            <person name="Konno Y."/>
            <person name="Mori K."/>
            <person name="Yamazaki S."/>
            <person name="Suzuki K."/>
            <person name="Fujita N."/>
        </authorList>
    </citation>
    <scope>NUCLEOTIDE SEQUENCE [LARGE SCALE GENOMIC DNA]</scope>
    <source>
        <strain evidence="2">DSM 21853 / NBRC 104410 / AZM16c01</strain>
    </source>
</reference>
<dbReference type="AlphaFoldDB" id="A0A7U6GF07"/>
<dbReference type="Proteomes" id="UP000004793">
    <property type="component" value="Chromosome"/>
</dbReference>
<organism evidence="1 2">
    <name type="scientific">Caldisericum exile (strain DSM 21853 / NBRC 104410 / AZM16c01)</name>
    <dbReference type="NCBI Taxonomy" id="511051"/>
    <lineage>
        <taxon>Bacteria</taxon>
        <taxon>Pseudomonadati</taxon>
        <taxon>Caldisericota/Cryosericota group</taxon>
        <taxon>Caldisericota</taxon>
        <taxon>Caldisericia</taxon>
        <taxon>Caldisericales</taxon>
        <taxon>Caldisericaceae</taxon>
        <taxon>Caldisericum</taxon>
    </lineage>
</organism>
<proteinExistence type="predicted"/>
<sequence length="153" mass="17046">MFSFIEGATITGFFEARSVVKSKLSEIPEATFAIKSAVAGTTAIRSDHLESARCIEDPLIIENWSLSVYTSSAPSERKEKGVTNLSPPLVITTLTFMPFFTRSLRISSDLYAATPPVTARSTLFPISFLLIQKIFLHPIYELRSIERVINSWV</sequence>
<keyword evidence="2" id="KW-1185">Reference proteome</keyword>
<name>A0A7U6GF07_CALEA</name>